<dbReference type="Gene3D" id="3.30.70.260">
    <property type="match status" value="1"/>
</dbReference>
<dbReference type="NCBIfam" id="NF001924">
    <property type="entry name" value="PRK00702.1"/>
    <property type="match status" value="1"/>
</dbReference>
<comment type="function">
    <text evidence="3">Catalyzes the reversible conversion of ribose-5-phosphate to ribulose 5-phosphate.</text>
</comment>
<dbReference type="InterPro" id="IPR037171">
    <property type="entry name" value="NagB/RpiA_transferase-like"/>
</dbReference>
<feature type="binding site" evidence="3">
    <location>
        <begin position="84"/>
        <end position="87"/>
    </location>
    <ligand>
        <name>substrate</name>
    </ligand>
</feature>
<feature type="active site" description="Proton acceptor" evidence="3">
    <location>
        <position position="106"/>
    </location>
</feature>
<dbReference type="Gene3D" id="3.40.50.1360">
    <property type="match status" value="1"/>
</dbReference>
<evidence type="ECO:0000313" key="4">
    <source>
        <dbReference type="EMBL" id="SJZ80671.1"/>
    </source>
</evidence>
<dbReference type="OrthoDB" id="5870696at2"/>
<dbReference type="SUPFAM" id="SSF75445">
    <property type="entry name" value="D-ribose-5-phosphate isomerase (RpiA), lid domain"/>
    <property type="match status" value="1"/>
</dbReference>
<dbReference type="PANTHER" id="PTHR11934:SF0">
    <property type="entry name" value="RIBOSE-5-PHOSPHATE ISOMERASE"/>
    <property type="match status" value="1"/>
</dbReference>
<sequence>MQQQDVAKKAAGEKATEYIKPNMTIGLGTGSTAYYAIMRIGEMVSGGMPLRAVATSEQSEQLARKQGIPIIPFSEIDRIDLDIDGADEVDEHLRLIKGGGGALLREKIVAAASAEMIVITDESKVVKHLGRFPLPVEIIPFAWELTFRRLIALDAAPVLRTSNGRTVVTDNGNFILDCHYERIKDPVALHQQLNDIPGVVENGLFLHYASRVIIGYADGSVKSLSR</sequence>
<dbReference type="PANTHER" id="PTHR11934">
    <property type="entry name" value="RIBOSE-5-PHOSPHATE ISOMERASE"/>
    <property type="match status" value="1"/>
</dbReference>
<dbReference type="NCBIfam" id="TIGR00021">
    <property type="entry name" value="rpiA"/>
    <property type="match status" value="1"/>
</dbReference>
<dbReference type="GO" id="GO:0009052">
    <property type="term" value="P:pentose-phosphate shunt, non-oxidative branch"/>
    <property type="evidence" value="ECO:0007669"/>
    <property type="project" value="UniProtKB-UniRule"/>
</dbReference>
<dbReference type="UniPathway" id="UPA00115">
    <property type="reaction ID" value="UER00412"/>
</dbReference>
<dbReference type="EMBL" id="FUWZ01000001">
    <property type="protein sequence ID" value="SJZ80671.1"/>
    <property type="molecule type" value="Genomic_DNA"/>
</dbReference>
<dbReference type="STRING" id="634771.SAMN04488128_1011670"/>
<dbReference type="Proteomes" id="UP000190367">
    <property type="component" value="Unassembled WGS sequence"/>
</dbReference>
<keyword evidence="2 3" id="KW-0413">Isomerase</keyword>
<dbReference type="RefSeq" id="WP_078668258.1">
    <property type="nucleotide sequence ID" value="NZ_FUWZ01000001.1"/>
</dbReference>
<feature type="binding site" evidence="3">
    <location>
        <position position="124"/>
    </location>
    <ligand>
        <name>substrate</name>
    </ligand>
</feature>
<comment type="subunit">
    <text evidence="3">Homodimer.</text>
</comment>
<name>A0A1T4NMY0_9BACT</name>
<protein>
    <recommendedName>
        <fullName evidence="3">Ribose-5-phosphate isomerase A</fullName>
        <ecNumber evidence="3">5.3.1.6</ecNumber>
    </recommendedName>
    <alternativeName>
        <fullName evidence="3">Phosphoriboisomerase A</fullName>
        <shortName evidence="3">PRI</shortName>
    </alternativeName>
</protein>
<dbReference type="FunFam" id="3.40.50.1360:FF:000001">
    <property type="entry name" value="Ribose-5-phosphate isomerase A"/>
    <property type="match status" value="1"/>
</dbReference>
<dbReference type="EC" id="5.3.1.6" evidence="3"/>
<dbReference type="InterPro" id="IPR004788">
    <property type="entry name" value="Ribose5P_isomerase_type_A"/>
</dbReference>
<accession>A0A1T4NMY0</accession>
<dbReference type="GO" id="GO:0004751">
    <property type="term" value="F:ribose-5-phosphate isomerase activity"/>
    <property type="evidence" value="ECO:0007669"/>
    <property type="project" value="UniProtKB-UniRule"/>
</dbReference>
<evidence type="ECO:0000313" key="5">
    <source>
        <dbReference type="Proteomes" id="UP000190367"/>
    </source>
</evidence>
<reference evidence="5" key="1">
    <citation type="submission" date="2017-02" db="EMBL/GenBank/DDBJ databases">
        <authorList>
            <person name="Varghese N."/>
            <person name="Submissions S."/>
        </authorList>
    </citation>
    <scope>NUCLEOTIDE SEQUENCE [LARGE SCALE GENOMIC DNA]</scope>
    <source>
        <strain evidence="5">DSM 22224</strain>
    </source>
</reference>
<comment type="similarity">
    <text evidence="3">Belongs to the ribose 5-phosphate isomerase family.</text>
</comment>
<dbReference type="SUPFAM" id="SSF100950">
    <property type="entry name" value="NagB/RpiA/CoA transferase-like"/>
    <property type="match status" value="1"/>
</dbReference>
<dbReference type="GO" id="GO:0006014">
    <property type="term" value="P:D-ribose metabolic process"/>
    <property type="evidence" value="ECO:0007669"/>
    <property type="project" value="TreeGrafter"/>
</dbReference>
<dbReference type="Pfam" id="PF06026">
    <property type="entry name" value="Rib_5-P_isom_A"/>
    <property type="match status" value="1"/>
</dbReference>
<keyword evidence="5" id="KW-1185">Reference proteome</keyword>
<evidence type="ECO:0000256" key="2">
    <source>
        <dbReference type="ARBA" id="ARBA00023235"/>
    </source>
</evidence>
<dbReference type="GO" id="GO:0005829">
    <property type="term" value="C:cytosol"/>
    <property type="evidence" value="ECO:0007669"/>
    <property type="project" value="TreeGrafter"/>
</dbReference>
<proteinExistence type="inferred from homology"/>
<comment type="pathway">
    <text evidence="3">Carbohydrate degradation; pentose phosphate pathway; D-ribose 5-phosphate from D-ribulose 5-phosphate (non-oxidative stage): step 1/1.</text>
</comment>
<gene>
    <name evidence="3" type="primary">rpiA</name>
    <name evidence="4" type="ORF">SAMN04488128_1011670</name>
</gene>
<feature type="binding site" evidence="3">
    <location>
        <begin position="97"/>
        <end position="100"/>
    </location>
    <ligand>
        <name>substrate</name>
    </ligand>
</feature>
<dbReference type="HAMAP" id="MF_00170">
    <property type="entry name" value="Rib_5P_isom_A"/>
    <property type="match status" value="1"/>
</dbReference>
<dbReference type="InterPro" id="IPR020672">
    <property type="entry name" value="Ribose5P_isomerase_typA_subgr"/>
</dbReference>
<evidence type="ECO:0000256" key="1">
    <source>
        <dbReference type="ARBA" id="ARBA00001713"/>
    </source>
</evidence>
<feature type="binding site" evidence="3">
    <location>
        <begin position="29"/>
        <end position="32"/>
    </location>
    <ligand>
        <name>substrate</name>
    </ligand>
</feature>
<dbReference type="AlphaFoldDB" id="A0A1T4NMY0"/>
<dbReference type="CDD" id="cd01398">
    <property type="entry name" value="RPI_A"/>
    <property type="match status" value="1"/>
</dbReference>
<organism evidence="4 5">
    <name type="scientific">Chitinophaga eiseniae</name>
    <dbReference type="NCBI Taxonomy" id="634771"/>
    <lineage>
        <taxon>Bacteria</taxon>
        <taxon>Pseudomonadati</taxon>
        <taxon>Bacteroidota</taxon>
        <taxon>Chitinophagia</taxon>
        <taxon>Chitinophagales</taxon>
        <taxon>Chitinophagaceae</taxon>
        <taxon>Chitinophaga</taxon>
    </lineage>
</organism>
<comment type="catalytic activity">
    <reaction evidence="1 3">
        <text>aldehydo-D-ribose 5-phosphate = D-ribulose 5-phosphate</text>
        <dbReference type="Rhea" id="RHEA:14657"/>
        <dbReference type="ChEBI" id="CHEBI:58121"/>
        <dbReference type="ChEBI" id="CHEBI:58273"/>
        <dbReference type="EC" id="5.3.1.6"/>
    </reaction>
</comment>
<evidence type="ECO:0000256" key="3">
    <source>
        <dbReference type="HAMAP-Rule" id="MF_00170"/>
    </source>
</evidence>